<feature type="compositionally biased region" description="Basic and acidic residues" evidence="3">
    <location>
        <begin position="323"/>
        <end position="371"/>
    </location>
</feature>
<name>A0AAV2I178_LYMST</name>
<feature type="compositionally biased region" description="Basic and acidic residues" evidence="3">
    <location>
        <begin position="565"/>
        <end position="575"/>
    </location>
</feature>
<proteinExistence type="inferred from homology"/>
<evidence type="ECO:0000313" key="6">
    <source>
        <dbReference type="Proteomes" id="UP001497497"/>
    </source>
</evidence>
<evidence type="ECO:0000313" key="5">
    <source>
        <dbReference type="EMBL" id="CAL1540298.1"/>
    </source>
</evidence>
<feature type="compositionally biased region" description="Polar residues" evidence="3">
    <location>
        <begin position="372"/>
        <end position="382"/>
    </location>
</feature>
<evidence type="ECO:0000256" key="1">
    <source>
        <dbReference type="ARBA" id="ARBA00010229"/>
    </source>
</evidence>
<feature type="compositionally biased region" description="Basic and acidic residues" evidence="3">
    <location>
        <begin position="279"/>
        <end position="291"/>
    </location>
</feature>
<evidence type="ECO:0000256" key="3">
    <source>
        <dbReference type="SAM" id="MobiDB-lite"/>
    </source>
</evidence>
<reference evidence="5 6" key="1">
    <citation type="submission" date="2024-04" db="EMBL/GenBank/DDBJ databases">
        <authorList>
            <consortium name="Genoscope - CEA"/>
            <person name="William W."/>
        </authorList>
    </citation>
    <scope>NUCLEOTIDE SEQUENCE [LARGE SCALE GENOMIC DNA]</scope>
</reference>
<dbReference type="Proteomes" id="UP001497497">
    <property type="component" value="Unassembled WGS sequence"/>
</dbReference>
<feature type="compositionally biased region" description="Basic and acidic residues" evidence="3">
    <location>
        <begin position="650"/>
        <end position="664"/>
    </location>
</feature>
<protein>
    <recommendedName>
        <fullName evidence="4">Lebercilin domain-containing protein</fullName>
    </recommendedName>
</protein>
<dbReference type="InterPro" id="IPR026188">
    <property type="entry name" value="Lebercilin-like"/>
</dbReference>
<feature type="compositionally biased region" description="Basic and acidic residues" evidence="3">
    <location>
        <begin position="242"/>
        <end position="271"/>
    </location>
</feature>
<feature type="domain" description="Lebercilin" evidence="4">
    <location>
        <begin position="96"/>
        <end position="287"/>
    </location>
</feature>
<comment type="caution">
    <text evidence="5">The sequence shown here is derived from an EMBL/GenBank/DDBJ whole genome shotgun (WGS) entry which is preliminary data.</text>
</comment>
<keyword evidence="2" id="KW-0175">Coiled coil</keyword>
<feature type="compositionally biased region" description="Low complexity" evidence="3">
    <location>
        <begin position="722"/>
        <end position="733"/>
    </location>
</feature>
<feature type="compositionally biased region" description="Basic and acidic residues" evidence="3">
    <location>
        <begin position="1"/>
        <end position="24"/>
    </location>
</feature>
<accession>A0AAV2I178</accession>
<organism evidence="5 6">
    <name type="scientific">Lymnaea stagnalis</name>
    <name type="common">Great pond snail</name>
    <name type="synonym">Helix stagnalis</name>
    <dbReference type="NCBI Taxonomy" id="6523"/>
    <lineage>
        <taxon>Eukaryota</taxon>
        <taxon>Metazoa</taxon>
        <taxon>Spiralia</taxon>
        <taxon>Lophotrochozoa</taxon>
        <taxon>Mollusca</taxon>
        <taxon>Gastropoda</taxon>
        <taxon>Heterobranchia</taxon>
        <taxon>Euthyneura</taxon>
        <taxon>Panpulmonata</taxon>
        <taxon>Hygrophila</taxon>
        <taxon>Lymnaeoidea</taxon>
        <taxon>Lymnaeidae</taxon>
        <taxon>Lymnaea</taxon>
    </lineage>
</organism>
<feature type="compositionally biased region" description="Basic and acidic residues" evidence="3">
    <location>
        <begin position="383"/>
        <end position="524"/>
    </location>
</feature>
<evidence type="ECO:0000256" key="2">
    <source>
        <dbReference type="ARBA" id="ARBA00023054"/>
    </source>
</evidence>
<dbReference type="GO" id="GO:0005930">
    <property type="term" value="C:axoneme"/>
    <property type="evidence" value="ECO:0007669"/>
    <property type="project" value="TreeGrafter"/>
</dbReference>
<dbReference type="GO" id="GO:0042073">
    <property type="term" value="P:intraciliary transport"/>
    <property type="evidence" value="ECO:0007669"/>
    <property type="project" value="TreeGrafter"/>
</dbReference>
<dbReference type="PANTHER" id="PTHR16650">
    <property type="entry name" value="C21ORF13-RELATED"/>
    <property type="match status" value="1"/>
</dbReference>
<dbReference type="EMBL" id="CAXITT010000376">
    <property type="protein sequence ID" value="CAL1540298.1"/>
    <property type="molecule type" value="Genomic_DNA"/>
</dbReference>
<dbReference type="InterPro" id="IPR028933">
    <property type="entry name" value="Lebercilin_dom"/>
</dbReference>
<gene>
    <name evidence="5" type="ORF">GSLYS_00013950001</name>
</gene>
<feature type="region of interest" description="Disordered" evidence="3">
    <location>
        <begin position="1"/>
        <end position="95"/>
    </location>
</feature>
<sequence length="794" mass="93004">MSVDRAYSERDDRASERNADKYSDDFSSDDDQRTPTPHKSSTQKNTHHQYYQDRFRGKGRGAGGGARGRGRGTKRGRGSSRASEPGDMRKSHDTITARVLSASRNRINELRNKVEELRIQIKDLEQENRLYKKMQFRQEKAIRVIEEKENDLPSILDKHNNEVRALREQNRKMKEKYDKSDRYLRDAEDELERVKKKMNKYKEMCEQKELMERDELTRKLTKAELDLEEKEAKIRELQRHVETLKKNHRHELGIEAARQKDMKKQVEELTEKNSQLESLLKDKEKALEHKNIYSRPPRSRDDSPDESPNRKPKKKTSSMTELTPRDKAKFYADKRREELQKQKEIKAEQERKKRRLWEDEKKEEKKEKEKNYSSPPEFSFNTVDKDIEEREENSRQEKEEKLWRDRENREKQAKEEIERKRHDLEKRQNQENKLKREREEKDQHEREDRERGEKEEKEQRDREEKLRKEKERKEREEWEREKKDREKKEAEKAELERKAQLEREKLENDPIYLEERRKKDELLRKLNAMDGVGSGEPDPFKPTSPSKKSKESSRAGGFGDGMDSPSKRSDPKEYSFTKPINNLHQGKPAHEDVSVPYLERQRQKRQVSNDSLGAGYQPSFGPPKVGNGIKNNNKPKSIFDDDDALAFKPVTDHSSSKSTTKTDKQSTNLLENLFGPQAATNKKATNKKADEDSFFLTDHSLSPGEKRGGTSSNTVTTFPWDSTTSNTKGNKSNNESERGTTLFGGGAALVDDDVSAPNKVLPRRQRQANINTFTAKPTVNAVSSFDDEIEEVVI</sequence>
<dbReference type="PANTHER" id="PTHR16650:SF6">
    <property type="entry name" value="GH21622P"/>
    <property type="match status" value="1"/>
</dbReference>
<feature type="compositionally biased region" description="Basic residues" evidence="3">
    <location>
        <begin position="68"/>
        <end position="78"/>
    </location>
</feature>
<feature type="compositionally biased region" description="Basic and acidic residues" evidence="3">
    <location>
        <begin position="84"/>
        <end position="95"/>
    </location>
</feature>
<keyword evidence="6" id="KW-1185">Reference proteome</keyword>
<dbReference type="Pfam" id="PF15619">
    <property type="entry name" value="Lebercilin"/>
    <property type="match status" value="1"/>
</dbReference>
<feature type="compositionally biased region" description="Polar residues" evidence="3">
    <location>
        <begin position="709"/>
        <end position="721"/>
    </location>
</feature>
<feature type="region of interest" description="Disordered" evidence="3">
    <location>
        <begin position="242"/>
        <end position="749"/>
    </location>
</feature>
<dbReference type="AlphaFoldDB" id="A0AAV2I178"/>
<feature type="compositionally biased region" description="Polar residues" evidence="3">
    <location>
        <begin position="34"/>
        <end position="44"/>
    </location>
</feature>
<evidence type="ECO:0000259" key="4">
    <source>
        <dbReference type="Pfam" id="PF15619"/>
    </source>
</evidence>
<comment type="similarity">
    <text evidence="1">Belongs to the LCA5 family.</text>
</comment>